<dbReference type="GO" id="GO:0046872">
    <property type="term" value="F:metal ion binding"/>
    <property type="evidence" value="ECO:0007669"/>
    <property type="project" value="UniProtKB-KW"/>
</dbReference>
<protein>
    <submittedName>
        <fullName evidence="10">DNA repair exonuclease SbcCD nuclease subunit</fullName>
    </submittedName>
</protein>
<name>A0A238XSG4_9BACT</name>
<keyword evidence="2" id="KW-0479">Metal-binding</keyword>
<dbReference type="Proteomes" id="UP000198405">
    <property type="component" value="Unassembled WGS sequence"/>
</dbReference>
<organism evidence="10 11">
    <name type="scientific">Desulfurobacterium atlanticum</name>
    <dbReference type="NCBI Taxonomy" id="240169"/>
    <lineage>
        <taxon>Bacteria</taxon>
        <taxon>Pseudomonadati</taxon>
        <taxon>Aquificota</taxon>
        <taxon>Aquificia</taxon>
        <taxon>Desulfurobacteriales</taxon>
        <taxon>Desulfurobacteriaceae</taxon>
        <taxon>Desulfurobacterium</taxon>
    </lineage>
</organism>
<keyword evidence="8" id="KW-0464">Manganese</keyword>
<keyword evidence="6 10" id="KW-0269">Exonuclease</keyword>
<keyword evidence="4" id="KW-0227">DNA damage</keyword>
<evidence type="ECO:0000256" key="2">
    <source>
        <dbReference type="ARBA" id="ARBA00022723"/>
    </source>
</evidence>
<keyword evidence="1" id="KW-0540">Nuclease</keyword>
<dbReference type="AlphaFoldDB" id="A0A238XSG4"/>
<dbReference type="EMBL" id="FZOB01000001">
    <property type="protein sequence ID" value="SNR61264.1"/>
    <property type="molecule type" value="Genomic_DNA"/>
</dbReference>
<evidence type="ECO:0000256" key="4">
    <source>
        <dbReference type="ARBA" id="ARBA00022763"/>
    </source>
</evidence>
<dbReference type="SUPFAM" id="SSF56300">
    <property type="entry name" value="Metallo-dependent phosphatases"/>
    <property type="match status" value="1"/>
</dbReference>
<evidence type="ECO:0000313" key="10">
    <source>
        <dbReference type="EMBL" id="SNR61264.1"/>
    </source>
</evidence>
<sequence>MKIAHLSDSHLGYSQYNLTERRADFFSAFRQAVERMVEEQVDIVVHSGDLFESSQPDINSLSVVINCLKLLKDRGIPFIAIMGNHDRVLRKGKMPPHKILEELGLLTFIGGGKPFGSVVVKDVFVAGVHFMPRLYMEQILNEKLLERFSEQATSFSGSVFLFHQGVDIYLPFENAFELSLSDLPPGFSYYAGGHIHIFAKERVFEGLFSYAGATEFRSVKEAVLDNRGFNIFNLSDGSLTRIKLENLREFMIFDISEGEEDAVLKEIYDKVVERDQPPVVTIRYSYVDKPFSFDREMFKKIQEKALIVRVIQKEVAERKELGGVTETVSLEKVVDDYFKGQKKVVRELAKELASSPSEQIRDILSNFIKENTGLEIDF</sequence>
<evidence type="ECO:0000256" key="1">
    <source>
        <dbReference type="ARBA" id="ARBA00022722"/>
    </source>
</evidence>
<dbReference type="GO" id="GO:0006302">
    <property type="term" value="P:double-strand break repair"/>
    <property type="evidence" value="ECO:0007669"/>
    <property type="project" value="InterPro"/>
</dbReference>
<dbReference type="Pfam" id="PF00149">
    <property type="entry name" value="Metallophos"/>
    <property type="match status" value="1"/>
</dbReference>
<keyword evidence="11" id="KW-1185">Reference proteome</keyword>
<proteinExistence type="inferred from homology"/>
<dbReference type="GO" id="GO:0004519">
    <property type="term" value="F:endonuclease activity"/>
    <property type="evidence" value="ECO:0007669"/>
    <property type="project" value="UniProtKB-KW"/>
</dbReference>
<dbReference type="CDD" id="cd00840">
    <property type="entry name" value="MPP_Mre11_N"/>
    <property type="match status" value="1"/>
</dbReference>
<dbReference type="GO" id="GO:0004527">
    <property type="term" value="F:exonuclease activity"/>
    <property type="evidence" value="ECO:0007669"/>
    <property type="project" value="UniProtKB-KW"/>
</dbReference>
<reference evidence="11" key="1">
    <citation type="submission" date="2017-06" db="EMBL/GenBank/DDBJ databases">
        <authorList>
            <person name="Varghese N."/>
            <person name="Submissions S."/>
        </authorList>
    </citation>
    <scope>NUCLEOTIDE SEQUENCE [LARGE SCALE GENOMIC DNA]</scope>
    <source>
        <strain evidence="11">DSM 15668</strain>
    </source>
</reference>
<dbReference type="PANTHER" id="PTHR30337:SF0">
    <property type="entry name" value="NUCLEASE SBCCD SUBUNIT D"/>
    <property type="match status" value="1"/>
</dbReference>
<evidence type="ECO:0000256" key="6">
    <source>
        <dbReference type="ARBA" id="ARBA00022839"/>
    </source>
</evidence>
<dbReference type="OrthoDB" id="9773856at2"/>
<evidence type="ECO:0000256" key="3">
    <source>
        <dbReference type="ARBA" id="ARBA00022759"/>
    </source>
</evidence>
<evidence type="ECO:0000313" key="11">
    <source>
        <dbReference type="Proteomes" id="UP000198405"/>
    </source>
</evidence>
<gene>
    <name evidence="10" type="ORF">SAMN06265340_101184</name>
</gene>
<evidence type="ECO:0000256" key="5">
    <source>
        <dbReference type="ARBA" id="ARBA00022801"/>
    </source>
</evidence>
<keyword evidence="7" id="KW-0234">DNA repair</keyword>
<accession>A0A238XSG4</accession>
<dbReference type="InterPro" id="IPR041796">
    <property type="entry name" value="Mre11_N"/>
</dbReference>
<dbReference type="InterPro" id="IPR050535">
    <property type="entry name" value="DNA_Repair-Maintenance_Comp"/>
</dbReference>
<dbReference type="InterPro" id="IPR032885">
    <property type="entry name" value="Mre11_archaea-type"/>
</dbReference>
<dbReference type="InterPro" id="IPR004843">
    <property type="entry name" value="Calcineurin-like_PHP"/>
</dbReference>
<evidence type="ECO:0000256" key="7">
    <source>
        <dbReference type="ARBA" id="ARBA00023204"/>
    </source>
</evidence>
<dbReference type="InterPro" id="IPR029052">
    <property type="entry name" value="Metallo-depent_PP-like"/>
</dbReference>
<keyword evidence="5" id="KW-0378">Hydrolase</keyword>
<evidence type="ECO:0000259" key="9">
    <source>
        <dbReference type="Pfam" id="PF00149"/>
    </source>
</evidence>
<dbReference type="PANTHER" id="PTHR30337">
    <property type="entry name" value="COMPONENT OF ATP-DEPENDENT DSDNA EXONUCLEASE"/>
    <property type="match status" value="1"/>
</dbReference>
<dbReference type="HAMAP" id="MF_02044">
    <property type="entry name" value="Mre11"/>
    <property type="match status" value="1"/>
</dbReference>
<evidence type="ECO:0000256" key="8">
    <source>
        <dbReference type="ARBA" id="ARBA00023211"/>
    </source>
</evidence>
<feature type="domain" description="Calcineurin-like phosphoesterase" evidence="9">
    <location>
        <begin position="1"/>
        <end position="197"/>
    </location>
</feature>
<dbReference type="RefSeq" id="WP_089322216.1">
    <property type="nucleotide sequence ID" value="NZ_FZOB01000001.1"/>
</dbReference>
<dbReference type="Gene3D" id="3.60.21.10">
    <property type="match status" value="1"/>
</dbReference>
<keyword evidence="3" id="KW-0255">Endonuclease</keyword>